<gene>
    <name evidence="1" type="ordered locus">BFO_2490</name>
</gene>
<sequence>MRQMKAITVLARTITMLQTNEPFMKPSMKPKMCSTRHLVLDFGWLFSF</sequence>
<proteinExistence type="predicted"/>
<dbReference type="KEGG" id="tfo:BFO_2490"/>
<keyword evidence="2" id="KW-1185">Reference proteome</keyword>
<accession>G8UKQ4</accession>
<organism evidence="1 2">
    <name type="scientific">Tannerella forsythia (strain ATCC 43037 / JCM 10827 / CCUG 21028 A / KCTC 5666 / FDC 338)</name>
    <name type="common">Bacteroides forsythus</name>
    <dbReference type="NCBI Taxonomy" id="203275"/>
    <lineage>
        <taxon>Bacteria</taxon>
        <taxon>Pseudomonadati</taxon>
        <taxon>Bacteroidota</taxon>
        <taxon>Bacteroidia</taxon>
        <taxon>Bacteroidales</taxon>
        <taxon>Tannerellaceae</taxon>
        <taxon>Tannerella</taxon>
    </lineage>
</organism>
<dbReference type="EMBL" id="CP003191">
    <property type="protein sequence ID" value="AEW19877.1"/>
    <property type="molecule type" value="Genomic_DNA"/>
</dbReference>
<evidence type="ECO:0000313" key="2">
    <source>
        <dbReference type="Proteomes" id="UP000005436"/>
    </source>
</evidence>
<dbReference type="HOGENOM" id="CLU_3158744_0_0_10"/>
<reference evidence="2" key="1">
    <citation type="submission" date="2011-12" db="EMBL/GenBank/DDBJ databases">
        <title>Complete sequence of Tannerella forsythia ATCC 43037.</title>
        <authorList>
            <person name="Dewhirst F."/>
            <person name="Tanner A."/>
            <person name="Izard J."/>
            <person name="Brinkac L."/>
            <person name="Durkin A.S."/>
            <person name="Hostetler J."/>
            <person name="Shetty J."/>
            <person name="Torralba M."/>
            <person name="Gill S."/>
            <person name="Nelson K."/>
        </authorList>
    </citation>
    <scope>NUCLEOTIDE SEQUENCE [LARGE SCALE GENOMIC DNA]</scope>
    <source>
        <strain evidence="2">ATCC 43037 / JCM 10827 / CCUG 33226 / KCTC 5666 / FDC 338</strain>
    </source>
</reference>
<dbReference type="Proteomes" id="UP000005436">
    <property type="component" value="Chromosome"/>
</dbReference>
<name>G8UKQ4_TANFA</name>
<dbReference type="AlphaFoldDB" id="G8UKQ4"/>
<evidence type="ECO:0000313" key="1">
    <source>
        <dbReference type="EMBL" id="AEW19877.1"/>
    </source>
</evidence>
<protein>
    <submittedName>
        <fullName evidence="1">Uncharacterized protein</fullName>
    </submittedName>
</protein>